<dbReference type="Proteomes" id="UP001293791">
    <property type="component" value="Unassembled WGS sequence"/>
</dbReference>
<keyword evidence="2" id="KW-1185">Reference proteome</keyword>
<protein>
    <submittedName>
        <fullName evidence="1">Uncharacterized protein</fullName>
    </submittedName>
</protein>
<proteinExistence type="predicted"/>
<reference evidence="1 2" key="1">
    <citation type="submission" date="2023-02" db="EMBL/GenBank/DDBJ databases">
        <title>Host association and intracellularity evolved multiple times independently in the Rickettsiales.</title>
        <authorList>
            <person name="Castelli M."/>
            <person name="Nardi T."/>
            <person name="Gammuto L."/>
            <person name="Bellinzona G."/>
            <person name="Sabaneyeva E."/>
            <person name="Potekhin A."/>
            <person name="Serra V."/>
            <person name="Petroni G."/>
            <person name="Sassera D."/>
        </authorList>
    </citation>
    <scope>NUCLEOTIDE SEQUENCE [LARGE SCALE GENOMIC DNA]</scope>
    <source>
        <strain evidence="1 2">BOD18</strain>
    </source>
</reference>
<evidence type="ECO:0000313" key="2">
    <source>
        <dbReference type="Proteomes" id="UP001293791"/>
    </source>
</evidence>
<dbReference type="EMBL" id="JARGYT010000017">
    <property type="protein sequence ID" value="MDZ5762043.1"/>
    <property type="molecule type" value="Genomic_DNA"/>
</dbReference>
<organism evidence="1 2">
    <name type="scientific">Candidatus Cyrtobacter comes</name>
    <dbReference type="NCBI Taxonomy" id="675776"/>
    <lineage>
        <taxon>Bacteria</taxon>
        <taxon>Pseudomonadati</taxon>
        <taxon>Pseudomonadota</taxon>
        <taxon>Alphaproteobacteria</taxon>
        <taxon>Rickettsiales</taxon>
        <taxon>Candidatus Midichloriaceae</taxon>
        <taxon>Candidatus Cyrtobacter</taxon>
    </lineage>
</organism>
<accession>A0ABU5L7F0</accession>
<comment type="caution">
    <text evidence="1">The sequence shown here is derived from an EMBL/GenBank/DDBJ whole genome shotgun (WGS) entry which is preliminary data.</text>
</comment>
<name>A0ABU5L7F0_9RICK</name>
<sequence length="35" mass="3512">MIEIKITYLGSADTLVMGGGNNGDEAGGKASRNNG</sequence>
<gene>
    <name evidence="1" type="ORF">Cyrtocomes_00409</name>
</gene>
<evidence type="ECO:0000313" key="1">
    <source>
        <dbReference type="EMBL" id="MDZ5762043.1"/>
    </source>
</evidence>